<dbReference type="PANTHER" id="PTHR35889">
    <property type="entry name" value="CYCLOINULO-OLIGOSACCHARIDE FRUCTANOTRANSFERASE-RELATED"/>
    <property type="match status" value="1"/>
</dbReference>
<feature type="signal peptide" evidence="1">
    <location>
        <begin position="1"/>
        <end position="22"/>
    </location>
</feature>
<keyword evidence="1" id="KW-0732">Signal</keyword>
<dbReference type="InterPro" id="IPR022655">
    <property type="entry name" value="DUF1553"/>
</dbReference>
<evidence type="ECO:0000259" key="2">
    <source>
        <dbReference type="Pfam" id="PF07583"/>
    </source>
</evidence>
<proteinExistence type="predicted"/>
<evidence type="ECO:0000259" key="3">
    <source>
        <dbReference type="Pfam" id="PF07587"/>
    </source>
</evidence>
<evidence type="ECO:0000313" key="6">
    <source>
        <dbReference type="Proteomes" id="UP000317977"/>
    </source>
</evidence>
<dbReference type="InterPro" id="IPR011429">
    <property type="entry name" value="Cyt_c_Planctomycete-type"/>
</dbReference>
<accession>A0A5C6F7F0</accession>
<dbReference type="PANTHER" id="PTHR35889:SF3">
    <property type="entry name" value="F-BOX DOMAIN-CONTAINING PROTEIN"/>
    <property type="match status" value="1"/>
</dbReference>
<name>A0A5C6F7F0_9BACT</name>
<sequence precursor="true">MLFHRLPVAFAFLVLACQIGIADEKPTPEQLNFFETKIRPVLVKECYSCHSDEGGNVRGGLRLDTQSFTLIGGSSGPAVVPGELNDSLLWSAINHEDMAMPPKKKLSDQQIADLGRWIEMGAPDPRVSEVVEYRSSISEHDIETAKQDFWAYRHPAPSTPPSVKQTAWPKTDIDRFIASKLESANLPLATDATPNLILRRLSFDLTGLPPTPQQIDTFARLFASDPDRAIAAFVDSQLANEAFGQRWGRHWLDVARYGESTGGQVNMTFPHAWRYRDYVIESFNDDKPYDQFIQEQIAGDLLPAESDAQWAQNLVATTFLAIGSKNLNEQNRIQFAADVADEQIDATTRVFLGTSVACARCHDHKFDPIPQSDYYAMAGIFQGMKTYFGNPPSEFGSFNTVQANQNSSLLVLPVDDPNPFDRGYTASELADLRQQITSKIDEARQTRSNPNQNQAARIRINNVIADLSAKLAVVDQNGQPLSYCMGVQESPKPSNAKLLTRGEIDLPGRAIPRGIPSVLTASPVKIDDDSSGRLEMARWIGSDQNPLAARVMVNRIWQHLIGTGLVTSTENFGTTGSPPSHPELLDFLAIEFVKSGWSVKKLVRQITTSRVYRIASTFDQDSFDSDPDNTLLWRANQRRLDSEAIRDAILAASGQIDMDPPRGSEVAKAGYLRVRGGILGDPRELMQQQMVGMSRRSGFGRGRQPASSAYERLSQQLDMNDATFRSVYLPVVRDELPRSMEVFDFADPSAVIGTREESNTANQSLFMMNNPIVISQSDAMAQRIASFVKRPTGQVKAAFVLALGRPPTDAERSATLAYMKSVESEQGSAMQPLASVCQSLFASAEFRYLD</sequence>
<keyword evidence="6" id="KW-1185">Reference proteome</keyword>
<organism evidence="5 6">
    <name type="scientific">Rubripirellula reticaptiva</name>
    <dbReference type="NCBI Taxonomy" id="2528013"/>
    <lineage>
        <taxon>Bacteria</taxon>
        <taxon>Pseudomonadati</taxon>
        <taxon>Planctomycetota</taxon>
        <taxon>Planctomycetia</taxon>
        <taxon>Pirellulales</taxon>
        <taxon>Pirellulaceae</taxon>
        <taxon>Rubripirellula</taxon>
    </lineage>
</organism>
<feature type="domain" description="Cytochrome C Planctomycete-type" evidence="4">
    <location>
        <begin position="46"/>
        <end position="103"/>
    </location>
</feature>
<dbReference type="Pfam" id="PF07583">
    <property type="entry name" value="PSCyt2"/>
    <property type="match status" value="1"/>
</dbReference>
<dbReference type="EMBL" id="SJPX01000002">
    <property type="protein sequence ID" value="TWU56036.1"/>
    <property type="molecule type" value="Genomic_DNA"/>
</dbReference>
<dbReference type="Proteomes" id="UP000317977">
    <property type="component" value="Unassembled WGS sequence"/>
</dbReference>
<dbReference type="SUPFAM" id="SSF46626">
    <property type="entry name" value="Cytochrome c"/>
    <property type="match status" value="1"/>
</dbReference>
<dbReference type="GO" id="GO:0020037">
    <property type="term" value="F:heme binding"/>
    <property type="evidence" value="ECO:0007669"/>
    <property type="project" value="InterPro"/>
</dbReference>
<dbReference type="PROSITE" id="PS51257">
    <property type="entry name" value="PROKAR_LIPOPROTEIN"/>
    <property type="match status" value="1"/>
</dbReference>
<dbReference type="Pfam" id="PF07587">
    <property type="entry name" value="PSD1"/>
    <property type="match status" value="1"/>
</dbReference>
<dbReference type="AlphaFoldDB" id="A0A5C6F7F0"/>
<dbReference type="GO" id="GO:0009055">
    <property type="term" value="F:electron transfer activity"/>
    <property type="evidence" value="ECO:0007669"/>
    <property type="project" value="InterPro"/>
</dbReference>
<feature type="chain" id="PRO_5022878146" evidence="1">
    <location>
        <begin position="23"/>
        <end position="850"/>
    </location>
</feature>
<dbReference type="InterPro" id="IPR011444">
    <property type="entry name" value="DUF1549"/>
</dbReference>
<dbReference type="InterPro" id="IPR036909">
    <property type="entry name" value="Cyt_c-like_dom_sf"/>
</dbReference>
<gene>
    <name evidence="5" type="ORF">Poly59_23400</name>
</gene>
<evidence type="ECO:0000313" key="5">
    <source>
        <dbReference type="EMBL" id="TWU56036.1"/>
    </source>
</evidence>
<feature type="domain" description="DUF1553" evidence="3">
    <location>
        <begin position="532"/>
        <end position="818"/>
    </location>
</feature>
<dbReference type="RefSeq" id="WP_146534107.1">
    <property type="nucleotide sequence ID" value="NZ_SJPX01000002.1"/>
</dbReference>
<dbReference type="Pfam" id="PF07635">
    <property type="entry name" value="PSCyt1"/>
    <property type="match status" value="1"/>
</dbReference>
<dbReference type="OrthoDB" id="127107at2"/>
<evidence type="ECO:0000256" key="1">
    <source>
        <dbReference type="SAM" id="SignalP"/>
    </source>
</evidence>
<comment type="caution">
    <text evidence="5">The sequence shown here is derived from an EMBL/GenBank/DDBJ whole genome shotgun (WGS) entry which is preliminary data.</text>
</comment>
<reference evidence="5 6" key="1">
    <citation type="submission" date="2019-02" db="EMBL/GenBank/DDBJ databases">
        <title>Deep-cultivation of Planctomycetes and their phenomic and genomic characterization uncovers novel biology.</title>
        <authorList>
            <person name="Wiegand S."/>
            <person name="Jogler M."/>
            <person name="Boedeker C."/>
            <person name="Pinto D."/>
            <person name="Vollmers J."/>
            <person name="Rivas-Marin E."/>
            <person name="Kohn T."/>
            <person name="Peeters S.H."/>
            <person name="Heuer A."/>
            <person name="Rast P."/>
            <person name="Oberbeckmann S."/>
            <person name="Bunk B."/>
            <person name="Jeske O."/>
            <person name="Meyerdierks A."/>
            <person name="Storesund J.E."/>
            <person name="Kallscheuer N."/>
            <person name="Luecker S."/>
            <person name="Lage O.M."/>
            <person name="Pohl T."/>
            <person name="Merkel B.J."/>
            <person name="Hornburger P."/>
            <person name="Mueller R.-W."/>
            <person name="Bruemmer F."/>
            <person name="Labrenz M."/>
            <person name="Spormann A.M."/>
            <person name="Op Den Camp H."/>
            <person name="Overmann J."/>
            <person name="Amann R."/>
            <person name="Jetten M.S.M."/>
            <person name="Mascher T."/>
            <person name="Medema M.H."/>
            <person name="Devos D.P."/>
            <person name="Kaster A.-K."/>
            <person name="Ovreas L."/>
            <person name="Rohde M."/>
            <person name="Galperin M.Y."/>
            <person name="Jogler C."/>
        </authorList>
    </citation>
    <scope>NUCLEOTIDE SEQUENCE [LARGE SCALE GENOMIC DNA]</scope>
    <source>
        <strain evidence="5 6">Poly59</strain>
    </source>
</reference>
<protein>
    <submittedName>
        <fullName evidence="5">Planctomycete cytochrome C</fullName>
    </submittedName>
</protein>
<feature type="domain" description="DUF1549" evidence="2">
    <location>
        <begin position="173"/>
        <end position="385"/>
    </location>
</feature>
<evidence type="ECO:0000259" key="4">
    <source>
        <dbReference type="Pfam" id="PF07635"/>
    </source>
</evidence>